<keyword evidence="9 10" id="KW-0472">Membrane</keyword>
<dbReference type="Pfam" id="PF12693">
    <property type="entry name" value="GspL_C"/>
    <property type="match status" value="1"/>
</dbReference>
<evidence type="ECO:0000256" key="2">
    <source>
        <dbReference type="ARBA" id="ARBA00005318"/>
    </source>
</evidence>
<dbReference type="InterPro" id="IPR024230">
    <property type="entry name" value="GspL_cyto_dom"/>
</dbReference>
<dbReference type="RefSeq" id="WP_230509645.1">
    <property type="nucleotide sequence ID" value="NZ_JAJITD010000005.1"/>
</dbReference>
<evidence type="ECO:0000256" key="10">
    <source>
        <dbReference type="SAM" id="Phobius"/>
    </source>
</evidence>
<dbReference type="InterPro" id="IPR007812">
    <property type="entry name" value="T2SS_protein-GspL"/>
</dbReference>
<dbReference type="InterPro" id="IPR025691">
    <property type="entry name" value="GspL_pp_dom"/>
</dbReference>
<evidence type="ECO:0000256" key="5">
    <source>
        <dbReference type="ARBA" id="ARBA00022519"/>
    </source>
</evidence>
<evidence type="ECO:0000256" key="3">
    <source>
        <dbReference type="ARBA" id="ARBA00022448"/>
    </source>
</evidence>
<dbReference type="Gene3D" id="3.30.420.380">
    <property type="match status" value="1"/>
</dbReference>
<comment type="subcellular location">
    <subcellularLocation>
        <location evidence="1">Cell inner membrane</location>
        <topology evidence="1">Single-pass membrane protein</topology>
    </subcellularLocation>
</comment>
<keyword evidence="7" id="KW-0653">Protein transport</keyword>
<evidence type="ECO:0000256" key="7">
    <source>
        <dbReference type="ARBA" id="ARBA00022927"/>
    </source>
</evidence>
<dbReference type="NCBIfam" id="TIGR01709">
    <property type="entry name" value="typeII_sec_gspL"/>
    <property type="match status" value="2"/>
</dbReference>
<dbReference type="SUPFAM" id="SSF53067">
    <property type="entry name" value="Actin-like ATPase domain"/>
    <property type="match status" value="1"/>
</dbReference>
<dbReference type="Pfam" id="PF05134">
    <property type="entry name" value="T2SSL"/>
    <property type="match status" value="1"/>
</dbReference>
<evidence type="ECO:0000313" key="14">
    <source>
        <dbReference type="Proteomes" id="UP001431019"/>
    </source>
</evidence>
<sequence length="485" mass="51159">MSTLIVLLPPRDPAVPSQEWQLPELPFVLLDKTGRTQRTGRSALALLPRANTAVLMVAARDLLLMPATLPPLRGPKLRQALPNIVEDQLIQDPQTCHIAVDPQALGDGRQLLAIIDRGWFRFICDAFTAAGHRSLRAVPVTRCLPQAPLADTVASVSEAAEAHANAHADAHANAREPVLAAAASAATALPGVAPVVAPDVPPGVPPLVPMVAAVLGAVVPTAPALLLEGAVESGVPRVELAIARGAQGEGLAAPANAVNATLGALAGAAPVSLYMLTELPGNEPGGAATSPARLAAHIHGASPLPFEQLARRALECRFDLCQFEFASQPWRLDRATLRRLRLPILLGLGALIVAIVGANVQWLMLSRQRDAINAQMTELLLTTFPKTTVVLDAPDQMSRQLQQLRVAAGELSPEDFLALSDGLARSLSPLPVNGIAALDYHEHRLDVTFKPAVKVDADFPKRLARNGLSGAIDSSTGKWTIRNGQ</sequence>
<evidence type="ECO:0000256" key="1">
    <source>
        <dbReference type="ARBA" id="ARBA00004377"/>
    </source>
</evidence>
<evidence type="ECO:0000259" key="11">
    <source>
        <dbReference type="Pfam" id="PF05134"/>
    </source>
</evidence>
<gene>
    <name evidence="13" type="primary">gspL</name>
    <name evidence="13" type="ORF">LJ656_12055</name>
</gene>
<comment type="similarity">
    <text evidence="2">Belongs to the GSP L family.</text>
</comment>
<dbReference type="Proteomes" id="UP001431019">
    <property type="component" value="Unassembled WGS sequence"/>
</dbReference>
<reference evidence="13 14" key="1">
    <citation type="submission" date="2021-11" db="EMBL/GenBank/DDBJ databases">
        <authorList>
            <person name="Oh E.-T."/>
            <person name="Kim S.-B."/>
        </authorList>
    </citation>
    <scope>NUCLEOTIDE SEQUENCE [LARGE SCALE GENOMIC DNA]</scope>
    <source>
        <strain evidence="13 14">MMS20-SJTR3</strain>
    </source>
</reference>
<keyword evidence="8 10" id="KW-1133">Transmembrane helix</keyword>
<keyword evidence="6 10" id="KW-0812">Transmembrane</keyword>
<protein>
    <submittedName>
        <fullName evidence="13">Type II secretion system protein GspL</fullName>
    </submittedName>
</protein>
<comment type="caution">
    <text evidence="13">The sequence shown here is derived from an EMBL/GenBank/DDBJ whole genome shotgun (WGS) entry which is preliminary data.</text>
</comment>
<feature type="transmembrane region" description="Helical" evidence="10">
    <location>
        <begin position="344"/>
        <end position="365"/>
    </location>
</feature>
<organism evidence="13 14">
    <name type="scientific">Paraburkholderia sejongensis</name>
    <dbReference type="NCBI Taxonomy" id="2886946"/>
    <lineage>
        <taxon>Bacteria</taxon>
        <taxon>Pseudomonadati</taxon>
        <taxon>Pseudomonadota</taxon>
        <taxon>Betaproteobacteria</taxon>
        <taxon>Burkholderiales</taxon>
        <taxon>Burkholderiaceae</taxon>
        <taxon>Paraburkholderia</taxon>
    </lineage>
</organism>
<dbReference type="EMBL" id="JAJITD010000005">
    <property type="protein sequence ID" value="MCC8393327.1"/>
    <property type="molecule type" value="Genomic_DNA"/>
</dbReference>
<evidence type="ECO:0000256" key="8">
    <source>
        <dbReference type="ARBA" id="ARBA00022989"/>
    </source>
</evidence>
<feature type="domain" description="GspL cytoplasmic actin-ATPase-like" evidence="11">
    <location>
        <begin position="36"/>
        <end position="147"/>
    </location>
</feature>
<keyword evidence="14" id="KW-1185">Reference proteome</keyword>
<dbReference type="InterPro" id="IPR043129">
    <property type="entry name" value="ATPase_NBD"/>
</dbReference>
<keyword evidence="5" id="KW-0997">Cell inner membrane</keyword>
<evidence type="ECO:0000313" key="13">
    <source>
        <dbReference type="EMBL" id="MCC8393327.1"/>
    </source>
</evidence>
<name>A0ABS8JTX5_9BURK</name>
<evidence type="ECO:0000259" key="12">
    <source>
        <dbReference type="Pfam" id="PF12693"/>
    </source>
</evidence>
<evidence type="ECO:0000256" key="9">
    <source>
        <dbReference type="ARBA" id="ARBA00023136"/>
    </source>
</evidence>
<evidence type="ECO:0000256" key="4">
    <source>
        <dbReference type="ARBA" id="ARBA00022475"/>
    </source>
</evidence>
<accession>A0ABS8JTX5</accession>
<feature type="domain" description="GspL periplasmic" evidence="12">
    <location>
        <begin position="338"/>
        <end position="450"/>
    </location>
</feature>
<proteinExistence type="inferred from homology"/>
<keyword evidence="3" id="KW-0813">Transport</keyword>
<keyword evidence="4" id="KW-1003">Cell membrane</keyword>
<evidence type="ECO:0000256" key="6">
    <source>
        <dbReference type="ARBA" id="ARBA00022692"/>
    </source>
</evidence>